<dbReference type="AlphaFoldDB" id="A0A2K3D9U3"/>
<dbReference type="Gramene" id="PNW77304">
    <property type="protein sequence ID" value="PNW77304"/>
    <property type="gene ID" value="CHLRE_10g430626v5"/>
</dbReference>
<reference evidence="1 2" key="1">
    <citation type="journal article" date="2007" name="Science">
        <title>The Chlamydomonas genome reveals the evolution of key animal and plant functions.</title>
        <authorList>
            <person name="Merchant S.S."/>
            <person name="Prochnik S.E."/>
            <person name="Vallon O."/>
            <person name="Harris E.H."/>
            <person name="Karpowicz S.J."/>
            <person name="Witman G.B."/>
            <person name="Terry A."/>
            <person name="Salamov A."/>
            <person name="Fritz-Laylin L.K."/>
            <person name="Marechal-Drouard L."/>
            <person name="Marshall W.F."/>
            <person name="Qu L.H."/>
            <person name="Nelson D.R."/>
            <person name="Sanderfoot A.A."/>
            <person name="Spalding M.H."/>
            <person name="Kapitonov V.V."/>
            <person name="Ren Q."/>
            <person name="Ferris P."/>
            <person name="Lindquist E."/>
            <person name="Shapiro H."/>
            <person name="Lucas S.M."/>
            <person name="Grimwood J."/>
            <person name="Schmutz J."/>
            <person name="Cardol P."/>
            <person name="Cerutti H."/>
            <person name="Chanfreau G."/>
            <person name="Chen C.L."/>
            <person name="Cognat V."/>
            <person name="Croft M.T."/>
            <person name="Dent R."/>
            <person name="Dutcher S."/>
            <person name="Fernandez E."/>
            <person name="Fukuzawa H."/>
            <person name="Gonzalez-Ballester D."/>
            <person name="Gonzalez-Halphen D."/>
            <person name="Hallmann A."/>
            <person name="Hanikenne M."/>
            <person name="Hippler M."/>
            <person name="Inwood W."/>
            <person name="Jabbari K."/>
            <person name="Kalanon M."/>
            <person name="Kuras R."/>
            <person name="Lefebvre P.A."/>
            <person name="Lemaire S.D."/>
            <person name="Lobanov A.V."/>
            <person name="Lohr M."/>
            <person name="Manuell A."/>
            <person name="Meier I."/>
            <person name="Mets L."/>
            <person name="Mittag M."/>
            <person name="Mittelmeier T."/>
            <person name="Moroney J.V."/>
            <person name="Moseley J."/>
            <person name="Napoli C."/>
            <person name="Nedelcu A.M."/>
            <person name="Niyogi K."/>
            <person name="Novoselov S.V."/>
            <person name="Paulsen I.T."/>
            <person name="Pazour G."/>
            <person name="Purton S."/>
            <person name="Ral J.P."/>
            <person name="Riano-Pachon D.M."/>
            <person name="Riekhof W."/>
            <person name="Rymarquis L."/>
            <person name="Schroda M."/>
            <person name="Stern D."/>
            <person name="Umen J."/>
            <person name="Willows R."/>
            <person name="Wilson N."/>
            <person name="Zimmer S.L."/>
            <person name="Allmer J."/>
            <person name="Balk J."/>
            <person name="Bisova K."/>
            <person name="Chen C.J."/>
            <person name="Elias M."/>
            <person name="Gendler K."/>
            <person name="Hauser C."/>
            <person name="Lamb M.R."/>
            <person name="Ledford H."/>
            <person name="Long J.C."/>
            <person name="Minagawa J."/>
            <person name="Page M.D."/>
            <person name="Pan J."/>
            <person name="Pootakham W."/>
            <person name="Roje S."/>
            <person name="Rose A."/>
            <person name="Stahlberg E."/>
            <person name="Terauchi A.M."/>
            <person name="Yang P."/>
            <person name="Ball S."/>
            <person name="Bowler C."/>
            <person name="Dieckmann C.L."/>
            <person name="Gladyshev V.N."/>
            <person name="Green P."/>
            <person name="Jorgensen R."/>
            <person name="Mayfield S."/>
            <person name="Mueller-Roeber B."/>
            <person name="Rajamani S."/>
            <person name="Sayre R.T."/>
            <person name="Brokstein P."/>
            <person name="Dubchak I."/>
            <person name="Goodstein D."/>
            <person name="Hornick L."/>
            <person name="Huang Y.W."/>
            <person name="Jhaveri J."/>
            <person name="Luo Y."/>
            <person name="Martinez D."/>
            <person name="Ngau W.C."/>
            <person name="Otillar B."/>
            <person name="Poliakov A."/>
            <person name="Porter A."/>
            <person name="Szajkowski L."/>
            <person name="Werner G."/>
            <person name="Zhou K."/>
            <person name="Grigoriev I.V."/>
            <person name="Rokhsar D.S."/>
            <person name="Grossman A.R."/>
        </authorList>
    </citation>
    <scope>NUCLEOTIDE SEQUENCE [LARGE SCALE GENOMIC DNA]</scope>
    <source>
        <strain evidence="2">CC-503</strain>
    </source>
</reference>
<dbReference type="EMBL" id="CM008971">
    <property type="protein sequence ID" value="PNW77304.1"/>
    <property type="molecule type" value="Genomic_DNA"/>
</dbReference>
<proteinExistence type="predicted"/>
<sequence>MTLDSSRQGGERELQLGWRAVANASRTSVQQFLAAHTAAAAAVLEAAGPGASLRSFCARANKGFSCDGGALSSSHTDHTSH</sequence>
<dbReference type="InParanoid" id="A0A2K3D9U3"/>
<protein>
    <submittedName>
        <fullName evidence="1">Uncharacterized protein</fullName>
    </submittedName>
</protein>
<evidence type="ECO:0000313" key="1">
    <source>
        <dbReference type="EMBL" id="PNW77304.1"/>
    </source>
</evidence>
<gene>
    <name evidence="1" type="ORF">CHLRE_10g430626v5</name>
</gene>
<name>A0A2K3D9U3_CHLRE</name>
<dbReference type="Proteomes" id="UP000006906">
    <property type="component" value="Chromosome 10"/>
</dbReference>
<keyword evidence="2" id="KW-1185">Reference proteome</keyword>
<dbReference type="KEGG" id="cre:CHLRE_10g430626v5"/>
<dbReference type="GeneID" id="66054992"/>
<dbReference type="RefSeq" id="XP_042920035.1">
    <property type="nucleotide sequence ID" value="XM_043066638.1"/>
</dbReference>
<accession>A0A2K3D9U3</accession>
<organism evidence="1 2">
    <name type="scientific">Chlamydomonas reinhardtii</name>
    <name type="common">Chlamydomonas smithii</name>
    <dbReference type="NCBI Taxonomy" id="3055"/>
    <lineage>
        <taxon>Eukaryota</taxon>
        <taxon>Viridiplantae</taxon>
        <taxon>Chlorophyta</taxon>
        <taxon>core chlorophytes</taxon>
        <taxon>Chlorophyceae</taxon>
        <taxon>CS clade</taxon>
        <taxon>Chlamydomonadales</taxon>
        <taxon>Chlamydomonadaceae</taxon>
        <taxon>Chlamydomonas</taxon>
    </lineage>
</organism>
<evidence type="ECO:0000313" key="2">
    <source>
        <dbReference type="Proteomes" id="UP000006906"/>
    </source>
</evidence>